<evidence type="ECO:0000256" key="1">
    <source>
        <dbReference type="ARBA" id="ARBA00005254"/>
    </source>
</evidence>
<comment type="similarity">
    <text evidence="1">Belongs to the enoyl-CoA hydratase/isomerase family.</text>
</comment>
<accession>A0ABU5Y2F0</accession>
<dbReference type="InterPro" id="IPR051053">
    <property type="entry name" value="ECH/Chromodomain_protein"/>
</dbReference>
<protein>
    <submittedName>
        <fullName evidence="2">Enoyl-CoA hydratase-related protein</fullName>
    </submittedName>
</protein>
<comment type="caution">
    <text evidence="2">The sequence shown here is derived from an EMBL/GenBank/DDBJ whole genome shotgun (WGS) entry which is preliminary data.</text>
</comment>
<name>A0ABU5Y2F0_9MYCO</name>
<dbReference type="Proteomes" id="UP001298593">
    <property type="component" value="Unassembled WGS sequence"/>
</dbReference>
<dbReference type="NCBIfam" id="NF006109">
    <property type="entry name" value="PRK08260.1"/>
    <property type="match status" value="1"/>
</dbReference>
<sequence length="299" mass="31964">MTIDHRWSARESELSMFTQIDYAVADAIATITLQRPDKLNAFTHTMADELVAACDLADDDDAVRAVVVTGSGRAFCAGADLDPQAAEFSKAPRPDLVFDDGVPRDIGGVVSLRFAAMLKPMIAAINGPAVGIGATMTLPMDIRIASDTARFGFVFVRRNLVPEAASSWFLPRVVGMSKAMEWVVTGRVFGAAEAHAAGLVSDVIADGGVLDAAYAVAREITENASPVAVASAKQMLWAMSGAESPWAAHELDSRVLHELVASTDFAEGVTAFLERRKPQFGLRPRHDLPAAITRWPRGS</sequence>
<dbReference type="CDD" id="cd06558">
    <property type="entry name" value="crotonase-like"/>
    <property type="match status" value="1"/>
</dbReference>
<dbReference type="EMBL" id="JAYJJU010000031">
    <property type="protein sequence ID" value="MEB3034396.1"/>
    <property type="molecule type" value="Genomic_DNA"/>
</dbReference>
<reference evidence="2 3" key="1">
    <citation type="submission" date="2023-12" db="EMBL/GenBank/DDBJ databases">
        <title>Description of new species of Mycobacterium terrae complex isolated from sewage at the Sao Paulo Zoological Park Foundation in Brazil.</title>
        <authorList>
            <person name="Romagnoli C.L."/>
            <person name="Conceicao E.C."/>
            <person name="Machado E."/>
            <person name="Barreto L.B.P.F."/>
            <person name="Sharma A."/>
            <person name="Silva N.M."/>
            <person name="Marques L.E."/>
            <person name="Juliana M.A."/>
            <person name="Lourenco M.C.S."/>
            <person name="Digiampietri L.A."/>
            <person name="Suffys P.N."/>
            <person name="Viana-Niero C."/>
        </authorList>
    </citation>
    <scope>NUCLEOTIDE SEQUENCE [LARGE SCALE GENOMIC DNA]</scope>
    <source>
        <strain evidence="2 3">MYC340</strain>
    </source>
</reference>
<dbReference type="RefSeq" id="WP_329780493.1">
    <property type="nucleotide sequence ID" value="NZ_JAYJJU010000031.1"/>
</dbReference>
<organism evidence="2 3">
    <name type="scientific">[Mycobacterium] nativiensis</name>
    <dbReference type="NCBI Taxonomy" id="2855503"/>
    <lineage>
        <taxon>Bacteria</taxon>
        <taxon>Bacillati</taxon>
        <taxon>Actinomycetota</taxon>
        <taxon>Actinomycetes</taxon>
        <taxon>Mycobacteriales</taxon>
        <taxon>Mycobacteriaceae</taxon>
        <taxon>Mycolicibacter</taxon>
    </lineage>
</organism>
<proteinExistence type="inferred from homology"/>
<dbReference type="InterPro" id="IPR014748">
    <property type="entry name" value="Enoyl-CoA_hydra_C"/>
</dbReference>
<evidence type="ECO:0000313" key="2">
    <source>
        <dbReference type="EMBL" id="MEB3034396.1"/>
    </source>
</evidence>
<dbReference type="PANTHER" id="PTHR43684">
    <property type="match status" value="1"/>
</dbReference>
<dbReference type="InterPro" id="IPR001753">
    <property type="entry name" value="Enoyl-CoA_hydra/iso"/>
</dbReference>
<dbReference type="InterPro" id="IPR029045">
    <property type="entry name" value="ClpP/crotonase-like_dom_sf"/>
</dbReference>
<dbReference type="Gene3D" id="1.10.12.10">
    <property type="entry name" value="Lyase 2-enoyl-coa Hydratase, Chain A, domain 2"/>
    <property type="match status" value="1"/>
</dbReference>
<dbReference type="PANTHER" id="PTHR43684:SF4">
    <property type="entry name" value="ENOYL-COA HYDRATASE_ISOMERASE FAMILY PROTEIN (AFU_ORTHOLOGUE AFUA_1G01890)"/>
    <property type="match status" value="1"/>
</dbReference>
<keyword evidence="3" id="KW-1185">Reference proteome</keyword>
<gene>
    <name evidence="2" type="ORF">KV113_22910</name>
</gene>
<dbReference type="SUPFAM" id="SSF52096">
    <property type="entry name" value="ClpP/crotonase"/>
    <property type="match status" value="1"/>
</dbReference>
<dbReference type="Pfam" id="PF00378">
    <property type="entry name" value="ECH_1"/>
    <property type="match status" value="1"/>
</dbReference>
<evidence type="ECO:0000313" key="3">
    <source>
        <dbReference type="Proteomes" id="UP001298593"/>
    </source>
</evidence>
<dbReference type="Gene3D" id="3.90.226.10">
    <property type="entry name" value="2-enoyl-CoA Hydratase, Chain A, domain 1"/>
    <property type="match status" value="1"/>
</dbReference>